<protein>
    <recommendedName>
        <fullName evidence="6">Biogenesis of lysosome-related organelles complex 1 subunit 2</fullName>
    </recommendedName>
</protein>
<dbReference type="STRING" id="3218.A0A2K1IQL7"/>
<evidence type="ECO:0008006" key="6">
    <source>
        <dbReference type="Google" id="ProtNLM"/>
    </source>
</evidence>
<proteinExistence type="inferred from homology"/>
<dbReference type="PANTHER" id="PTHR47882:SF1">
    <property type="entry name" value="BIOGENESIS OF LYSOSOME-RELATED ORGANELLES COMPLEX 1 SUBUNIT 2"/>
    <property type="match status" value="1"/>
</dbReference>
<dbReference type="EnsemblPlants" id="Pp3c21_3840V3.2">
    <property type="protein sequence ID" value="Pp3c21_3840V3.2"/>
    <property type="gene ID" value="Pp3c21_3840"/>
</dbReference>
<dbReference type="InterPro" id="IPR019269">
    <property type="entry name" value="BLOC1_su2"/>
</dbReference>
<feature type="region of interest" description="Disordered" evidence="2">
    <location>
        <begin position="1"/>
        <end position="52"/>
    </location>
</feature>
<gene>
    <name evidence="4" type="primary">LOC112273989</name>
    <name evidence="3" type="ORF">PHYPA_025695</name>
</gene>
<comment type="similarity">
    <text evidence="1">Belongs to the BLOC1S2 family.</text>
</comment>
<dbReference type="Pfam" id="PF10046">
    <property type="entry name" value="BLOC1_2"/>
    <property type="match status" value="1"/>
</dbReference>
<reference evidence="3 5" key="2">
    <citation type="journal article" date="2018" name="Plant J.">
        <title>The Physcomitrella patens chromosome-scale assembly reveals moss genome structure and evolution.</title>
        <authorList>
            <person name="Lang D."/>
            <person name="Ullrich K.K."/>
            <person name="Murat F."/>
            <person name="Fuchs J."/>
            <person name="Jenkins J."/>
            <person name="Haas F.B."/>
            <person name="Piednoel M."/>
            <person name="Gundlach H."/>
            <person name="Van Bel M."/>
            <person name="Meyberg R."/>
            <person name="Vives C."/>
            <person name="Morata J."/>
            <person name="Symeonidi A."/>
            <person name="Hiss M."/>
            <person name="Muchero W."/>
            <person name="Kamisugi Y."/>
            <person name="Saleh O."/>
            <person name="Blanc G."/>
            <person name="Decker E.L."/>
            <person name="van Gessel N."/>
            <person name="Grimwood J."/>
            <person name="Hayes R.D."/>
            <person name="Graham S.W."/>
            <person name="Gunter L.E."/>
            <person name="McDaniel S.F."/>
            <person name="Hoernstein S.N.W."/>
            <person name="Larsson A."/>
            <person name="Li F.W."/>
            <person name="Perroud P.F."/>
            <person name="Phillips J."/>
            <person name="Ranjan P."/>
            <person name="Rokshar D.S."/>
            <person name="Rothfels C.J."/>
            <person name="Schneider L."/>
            <person name="Shu S."/>
            <person name="Stevenson D.W."/>
            <person name="Thummler F."/>
            <person name="Tillich M."/>
            <person name="Villarreal Aguilar J.C."/>
            <person name="Widiez T."/>
            <person name="Wong G.K."/>
            <person name="Wymore A."/>
            <person name="Zhang Y."/>
            <person name="Zimmer A.D."/>
            <person name="Quatrano R.S."/>
            <person name="Mayer K.F.X."/>
            <person name="Goodstein D."/>
            <person name="Casacuberta J.M."/>
            <person name="Vandepoele K."/>
            <person name="Reski R."/>
            <person name="Cuming A.C."/>
            <person name="Tuskan G.A."/>
            <person name="Maumus F."/>
            <person name="Salse J."/>
            <person name="Schmutz J."/>
            <person name="Rensing S.A."/>
        </authorList>
    </citation>
    <scope>NUCLEOTIDE SEQUENCE [LARGE SCALE GENOMIC DNA]</scope>
    <source>
        <strain evidence="4 5">cv. Gransden 2004</strain>
    </source>
</reference>
<dbReference type="EnsemblPlants" id="Pp3c21_3840V3.1">
    <property type="protein sequence ID" value="Pp3c21_3840V3.1"/>
    <property type="gene ID" value="Pp3c21_3840"/>
</dbReference>
<dbReference type="AlphaFoldDB" id="A0A2K1IQL7"/>
<dbReference type="Proteomes" id="UP000006727">
    <property type="component" value="Chromosome 21"/>
</dbReference>
<evidence type="ECO:0000256" key="2">
    <source>
        <dbReference type="SAM" id="MobiDB-lite"/>
    </source>
</evidence>
<dbReference type="Gramene" id="Pp3c21_3840V3.1">
    <property type="protein sequence ID" value="Pp3c21_3840V3.1"/>
    <property type="gene ID" value="Pp3c21_3840"/>
</dbReference>
<accession>A0A2K1IQL7</accession>
<dbReference type="RefSeq" id="XP_024358881.1">
    <property type="nucleotide sequence ID" value="XM_024503113.2"/>
</dbReference>
<reference evidence="3 5" key="1">
    <citation type="journal article" date="2008" name="Science">
        <title>The Physcomitrella genome reveals evolutionary insights into the conquest of land by plants.</title>
        <authorList>
            <person name="Rensing S."/>
            <person name="Lang D."/>
            <person name="Zimmer A."/>
            <person name="Terry A."/>
            <person name="Salamov A."/>
            <person name="Shapiro H."/>
            <person name="Nishiyama T."/>
            <person name="Perroud P.-F."/>
            <person name="Lindquist E."/>
            <person name="Kamisugi Y."/>
            <person name="Tanahashi T."/>
            <person name="Sakakibara K."/>
            <person name="Fujita T."/>
            <person name="Oishi K."/>
            <person name="Shin-I T."/>
            <person name="Kuroki Y."/>
            <person name="Toyoda A."/>
            <person name="Suzuki Y."/>
            <person name="Hashimoto A."/>
            <person name="Yamaguchi K."/>
            <person name="Sugano A."/>
            <person name="Kohara Y."/>
            <person name="Fujiyama A."/>
            <person name="Anterola A."/>
            <person name="Aoki S."/>
            <person name="Ashton N."/>
            <person name="Barbazuk W.B."/>
            <person name="Barker E."/>
            <person name="Bennetzen J."/>
            <person name="Bezanilla M."/>
            <person name="Blankenship R."/>
            <person name="Cho S.H."/>
            <person name="Dutcher S."/>
            <person name="Estelle M."/>
            <person name="Fawcett J.A."/>
            <person name="Gundlach H."/>
            <person name="Hanada K."/>
            <person name="Heyl A."/>
            <person name="Hicks K.A."/>
            <person name="Hugh J."/>
            <person name="Lohr M."/>
            <person name="Mayer K."/>
            <person name="Melkozernov A."/>
            <person name="Murata T."/>
            <person name="Nelson D."/>
            <person name="Pils B."/>
            <person name="Prigge M."/>
            <person name="Reiss B."/>
            <person name="Renner T."/>
            <person name="Rombauts S."/>
            <person name="Rushton P."/>
            <person name="Sanderfoot A."/>
            <person name="Schween G."/>
            <person name="Shiu S.-H."/>
            <person name="Stueber K."/>
            <person name="Theodoulou F.L."/>
            <person name="Tu H."/>
            <person name="Van de Peer Y."/>
            <person name="Verrier P.J."/>
            <person name="Waters E."/>
            <person name="Wood A."/>
            <person name="Yang L."/>
            <person name="Cove D."/>
            <person name="Cuming A."/>
            <person name="Hasebe M."/>
            <person name="Lucas S."/>
            <person name="Mishler D.B."/>
            <person name="Reski R."/>
            <person name="Grigoriev I."/>
            <person name="Quatrano R.S."/>
            <person name="Boore J.L."/>
        </authorList>
    </citation>
    <scope>NUCLEOTIDE SEQUENCE [LARGE SCALE GENOMIC DNA]</scope>
    <source>
        <strain evidence="4 5">cv. Gransden 2004</strain>
    </source>
</reference>
<evidence type="ECO:0000313" key="4">
    <source>
        <dbReference type="EnsemblPlants" id="Pp3c21_3840V3.1"/>
    </source>
</evidence>
<evidence type="ECO:0000256" key="1">
    <source>
        <dbReference type="ARBA" id="ARBA00008468"/>
    </source>
</evidence>
<dbReference type="OrthoDB" id="444265at2759"/>
<name>A0A2K1IQL7_PHYPA</name>
<dbReference type="EMBL" id="ABEU02000021">
    <property type="protein sequence ID" value="PNR31574.1"/>
    <property type="molecule type" value="Genomic_DNA"/>
</dbReference>
<dbReference type="GeneID" id="112273989"/>
<reference evidence="4" key="3">
    <citation type="submission" date="2020-12" db="UniProtKB">
        <authorList>
            <consortium name="EnsemblPlants"/>
        </authorList>
    </citation>
    <scope>IDENTIFICATION</scope>
</reference>
<dbReference type="PaxDb" id="3218-PP1S27_91V6.1"/>
<feature type="compositionally biased region" description="Low complexity" evidence="2">
    <location>
        <begin position="9"/>
        <end position="52"/>
    </location>
</feature>
<sequence>MADTDVVNSSAGEAATEAASAPAEDAPASSSDAAPSPSASHAPPAPQAAPGDPLAKALQTLFLNVTTLVQGELQAANSEYELLERMNLRVASEHDNQADFAEGLRVFVERLKQKNEGFTEYMQQIDEIDQEVTELEAVVSTLDNYTSNLESRIRIACAQAHPRSIL</sequence>
<organism evidence="3">
    <name type="scientific">Physcomitrium patens</name>
    <name type="common">Spreading-leaved earth moss</name>
    <name type="synonym">Physcomitrella patens</name>
    <dbReference type="NCBI Taxonomy" id="3218"/>
    <lineage>
        <taxon>Eukaryota</taxon>
        <taxon>Viridiplantae</taxon>
        <taxon>Streptophyta</taxon>
        <taxon>Embryophyta</taxon>
        <taxon>Bryophyta</taxon>
        <taxon>Bryophytina</taxon>
        <taxon>Bryopsida</taxon>
        <taxon>Funariidae</taxon>
        <taxon>Funariales</taxon>
        <taxon>Funariaceae</taxon>
        <taxon>Physcomitrium</taxon>
    </lineage>
</organism>
<evidence type="ECO:0000313" key="3">
    <source>
        <dbReference type="EMBL" id="PNR31574.1"/>
    </source>
</evidence>
<dbReference type="PANTHER" id="PTHR47882">
    <property type="entry name" value="BIOGENESIS OF LYSOSOME-RELATED ORGANELLES COMPLEX 1 SUBUNIT 2"/>
    <property type="match status" value="1"/>
</dbReference>
<dbReference type="Gramene" id="Pp3c21_3840V3.2">
    <property type="protein sequence ID" value="Pp3c21_3840V3.2"/>
    <property type="gene ID" value="Pp3c21_3840"/>
</dbReference>
<keyword evidence="5" id="KW-1185">Reference proteome</keyword>
<dbReference type="OMA" id="QSVYQNP"/>
<evidence type="ECO:0000313" key="5">
    <source>
        <dbReference type="Proteomes" id="UP000006727"/>
    </source>
</evidence>